<protein>
    <submittedName>
        <fullName evidence="3">Enoyl-CoA hydratase/isomerase family protein</fullName>
    </submittedName>
</protein>
<reference evidence="4" key="1">
    <citation type="journal article" date="2019" name="Int. J. Syst. Evol. Microbiol.">
        <title>The Global Catalogue of Microorganisms (GCM) 10K type strain sequencing project: providing services to taxonomists for standard genome sequencing and annotation.</title>
        <authorList>
            <consortium name="The Broad Institute Genomics Platform"/>
            <consortium name="The Broad Institute Genome Sequencing Center for Infectious Disease"/>
            <person name="Wu L."/>
            <person name="Ma J."/>
        </authorList>
    </citation>
    <scope>NUCLEOTIDE SEQUENCE [LARGE SCALE GENOMIC DNA]</scope>
    <source>
        <strain evidence="4">CGMCC 4.7192</strain>
    </source>
</reference>
<dbReference type="Gene3D" id="1.10.12.10">
    <property type="entry name" value="Lyase 2-enoyl-coa Hydratase, Chain A, domain 2"/>
    <property type="match status" value="1"/>
</dbReference>
<keyword evidence="2" id="KW-0456">Lyase</keyword>
<gene>
    <name evidence="3" type="ORF">ACFSKO_11530</name>
</gene>
<dbReference type="Gene3D" id="3.90.226.10">
    <property type="entry name" value="2-enoyl-CoA Hydratase, Chain A, domain 1"/>
    <property type="match status" value="1"/>
</dbReference>
<evidence type="ECO:0000256" key="2">
    <source>
        <dbReference type="ARBA" id="ARBA00023239"/>
    </source>
</evidence>
<accession>A0ABW5BJD0</accession>
<name>A0ABW5BJD0_9PROT</name>
<dbReference type="EMBL" id="JBHUII010000004">
    <property type="protein sequence ID" value="MFD2206252.1"/>
    <property type="molecule type" value="Genomic_DNA"/>
</dbReference>
<dbReference type="SUPFAM" id="SSF52096">
    <property type="entry name" value="ClpP/crotonase"/>
    <property type="match status" value="1"/>
</dbReference>
<evidence type="ECO:0000256" key="1">
    <source>
        <dbReference type="ARBA" id="ARBA00005254"/>
    </source>
</evidence>
<comment type="caution">
    <text evidence="3">The sequence shown here is derived from an EMBL/GenBank/DDBJ whole genome shotgun (WGS) entry which is preliminary data.</text>
</comment>
<dbReference type="InterPro" id="IPR001753">
    <property type="entry name" value="Enoyl-CoA_hydra/iso"/>
</dbReference>
<evidence type="ECO:0000313" key="3">
    <source>
        <dbReference type="EMBL" id="MFD2206252.1"/>
    </source>
</evidence>
<dbReference type="Proteomes" id="UP001597294">
    <property type="component" value="Unassembled WGS sequence"/>
</dbReference>
<dbReference type="PANTHER" id="PTHR11941:SF54">
    <property type="entry name" value="ENOYL-COA HYDRATASE, MITOCHONDRIAL"/>
    <property type="match status" value="1"/>
</dbReference>
<dbReference type="InterPro" id="IPR029045">
    <property type="entry name" value="ClpP/crotonase-like_dom_sf"/>
</dbReference>
<dbReference type="RefSeq" id="WP_380251647.1">
    <property type="nucleotide sequence ID" value="NZ_JBHUII010000004.1"/>
</dbReference>
<organism evidence="3 4">
    <name type="scientific">Kiloniella antarctica</name>
    <dbReference type="NCBI Taxonomy" id="1550907"/>
    <lineage>
        <taxon>Bacteria</taxon>
        <taxon>Pseudomonadati</taxon>
        <taxon>Pseudomonadota</taxon>
        <taxon>Alphaproteobacteria</taxon>
        <taxon>Rhodospirillales</taxon>
        <taxon>Kiloniellaceae</taxon>
        <taxon>Kiloniella</taxon>
    </lineage>
</organism>
<proteinExistence type="inferred from homology"/>
<dbReference type="PANTHER" id="PTHR11941">
    <property type="entry name" value="ENOYL-COA HYDRATASE-RELATED"/>
    <property type="match status" value="1"/>
</dbReference>
<dbReference type="InterPro" id="IPR014748">
    <property type="entry name" value="Enoyl-CoA_hydra_C"/>
</dbReference>
<dbReference type="CDD" id="cd06558">
    <property type="entry name" value="crotonase-like"/>
    <property type="match status" value="1"/>
</dbReference>
<evidence type="ECO:0000313" key="4">
    <source>
        <dbReference type="Proteomes" id="UP001597294"/>
    </source>
</evidence>
<dbReference type="Pfam" id="PF00378">
    <property type="entry name" value="ECH_1"/>
    <property type="match status" value="1"/>
</dbReference>
<keyword evidence="4" id="KW-1185">Reference proteome</keyword>
<comment type="similarity">
    <text evidence="1">Belongs to the enoyl-CoA hydratase/isomerase family.</text>
</comment>
<sequence length="263" mass="28936">MSDVQSESVLLKLEGTIATVTLNRPEKLNAFNLEMWQRLGDVMEDLGSNDHVRCVIIRGAGGRAFAAGADIAEFEQVRFSSKQAVQYAKPMDRAAEAIRDCPHPTLAFIEGACMGGGLEIAAQCDLRIANKSAKFGIPINKIGNVLPYPAMLALVDLVGRSVTFELLLEGRIFTAEEAYTKGLVGRLVEDRDAEVEVYASAKRIAEGAPMVARWHKQNATRAQNPKPLSATEKLQPFLCCDTHDYKEGIRAFLDKRRPNFKGK</sequence>